<organism evidence="17 18">
    <name type="scientific">Saitoella complicata (strain BCRC 22490 / CBS 7301 / JCM 7358 / NBRC 10748 / NRRL Y-17804)</name>
    <dbReference type="NCBI Taxonomy" id="698492"/>
    <lineage>
        <taxon>Eukaryota</taxon>
        <taxon>Fungi</taxon>
        <taxon>Dikarya</taxon>
        <taxon>Ascomycota</taxon>
        <taxon>Taphrinomycotina</taxon>
        <taxon>Taphrinomycotina incertae sedis</taxon>
        <taxon>Saitoella</taxon>
    </lineage>
</organism>
<dbReference type="GO" id="GO:0006270">
    <property type="term" value="P:DNA replication initiation"/>
    <property type="evidence" value="ECO:0007669"/>
    <property type="project" value="InterPro"/>
</dbReference>
<dbReference type="GO" id="GO:0043596">
    <property type="term" value="C:nuclear replication fork"/>
    <property type="evidence" value="ECO:0007669"/>
    <property type="project" value="UniProtKB-ARBA"/>
</dbReference>
<gene>
    <name evidence="17" type="ORF">G7K_3376-t2</name>
</gene>
<dbReference type="InterPro" id="IPR018525">
    <property type="entry name" value="MCM_CS"/>
</dbReference>
<dbReference type="Pfam" id="PF17855">
    <property type="entry name" value="MCM_lid"/>
    <property type="match status" value="1"/>
</dbReference>
<evidence type="ECO:0000256" key="3">
    <source>
        <dbReference type="ARBA" id="ARBA00012551"/>
    </source>
</evidence>
<dbReference type="Pfam" id="PF21933">
    <property type="entry name" value="MCM5_C"/>
    <property type="match status" value="1"/>
</dbReference>
<evidence type="ECO:0000256" key="10">
    <source>
        <dbReference type="ARBA" id="ARBA00023242"/>
    </source>
</evidence>
<feature type="region of interest" description="Disordered" evidence="14">
    <location>
        <begin position="1"/>
        <end position="24"/>
    </location>
</feature>
<dbReference type="PANTHER" id="PTHR11630">
    <property type="entry name" value="DNA REPLICATION LICENSING FACTOR MCM FAMILY MEMBER"/>
    <property type="match status" value="1"/>
</dbReference>
<dbReference type="GO" id="GO:0070823">
    <property type="term" value="C:HDA1 complex"/>
    <property type="evidence" value="ECO:0007669"/>
    <property type="project" value="InterPro"/>
</dbReference>
<keyword evidence="5 12" id="KW-0547">Nucleotide-binding</keyword>
<dbReference type="GO" id="GO:0006279">
    <property type="term" value="P:premeiotic DNA replication"/>
    <property type="evidence" value="ECO:0007669"/>
    <property type="project" value="UniProtKB-ARBA"/>
</dbReference>
<keyword evidence="7" id="KW-0347">Helicase</keyword>
<dbReference type="STRING" id="698492.A0A0E9NII0"/>
<reference evidence="17 18" key="2">
    <citation type="journal article" date="2014" name="J. Gen. Appl. Microbiol.">
        <title>The early diverging ascomycetous budding yeast Saitoella complicata has three histone deacetylases belonging to the Clr6, Hos2, and Rpd3 lineages.</title>
        <authorList>
            <person name="Nishida H."/>
            <person name="Matsumoto T."/>
            <person name="Kondo S."/>
            <person name="Hamamoto M."/>
            <person name="Yoshikawa H."/>
        </authorList>
    </citation>
    <scope>NUCLEOTIDE SEQUENCE [LARGE SCALE GENOMIC DNA]</scope>
    <source>
        <strain evidence="17 18">NRRL Y-17804</strain>
    </source>
</reference>
<evidence type="ECO:0000313" key="18">
    <source>
        <dbReference type="Proteomes" id="UP000033140"/>
    </source>
</evidence>
<dbReference type="InterPro" id="IPR012340">
    <property type="entry name" value="NA-bd_OB-fold"/>
</dbReference>
<keyword evidence="9 12" id="KW-0238">DNA-binding</keyword>
<dbReference type="PROSITE" id="PS00847">
    <property type="entry name" value="MCM_1"/>
    <property type="match status" value="1"/>
</dbReference>
<sequence length="1830" mass="203835">MLSRTAVQREPHHQKSKSPSPVKDSSIVRCRCYGRVVAMTSPADSTQAQDWFEAERILQERDDGTYLVRWVGINPDTGNPWKDTWVAREDCGEDLLETWLKTKESETGRNHKRTLSNASSGNVRSSQEQIPPAKRRRVNRVPSTQETNRDLTARENPPSGSKPSWEETPNDSLSSKTRRRHLLHNIVPDSQNHSLGTTLALSGNRRSLGPTDFVPDSQPIESSFSTLADRSADIPYTHLSPQSAAIIDTPRAFGEHIQVAATQQTEDKRDTTPQNPRKISIRDYKKQSLQLVAPDDRIENVSVLPQPLALATERSTSGQNQHLERLVDRVHSESPSPIRKVFSWLATETVEEGVIPDMSSSQIQPPSFYEDPGTLLTAPPQPPVMQRLPQMLPTVAGSVLAASLRNTPGSLRERLRELHSSSNFAPGAMNGGGAGETVPSVLPASTQAPAALNVPKSRSAYNYDLSDASSVLRSICLGFKEYALPLGMTTVQRSTTLREIKENQIAITEYCRDENAASFQLTTDISNLVVRLRRIATHPFTVTGPNWSDSLSDEEEMEYLCQSSEKFRFLIEWLDTMRNHDINVVLLAESVVVDLLEGLLRGKRIRSTRLDVTSMRDELPDEGASVLYVQLVATDKSFVASPADLFIALDTTINVDDEDLERIREHPSGDPDRMAPLIRLVVINSVEHVLMSTPGTLSNSHTLYAVVAATTIMRAEAGAFDADQKEYSDALQSAARTLSAWIRGDNTETWPLAPLPDLKTFYKTPTASVASSIEDGDRADAHYRLAGRAIKRGMAMEDSSTMSASQGDVNGNKRLRLVSEDQTSVSDELKKQLDEKDRVIAQLRQELARTTEEKQSTVDDFEEFRASVYNQQERYRQLDDELRTVKRDNEVLAGKCSDLEKQKEEWKKKLDVSREEKQALQKRVDEGVHQLAEIRGGLDPARAESLILMLRAEKEALERGNEQLRKENENLSQIRSYMTEQYQEASSSAAQVGMENTELKTELEKLRSAREGEVVQAKALSLEAERTALQQRIKELEGENGILKENLTRRPLTAEQADETAPVVESLAGGDRESIDTTPAALANGLVMKRALFMLSTSTTPINPSQLRSVQYNTKTMANAASGWDQSAVYYTHVLPAEEHENAPRELERSFETFIQEFRLDKSYIYRDQLRENVLVKQYVLEVDVGHLIGYNEDLAHVLVNEPADMLPLLESAVKRCARRIIYPGSDDSKVFPDCQVTLKSESNLIAIRDLNASYISKLIRIPGIVIGASTLSSKATHLNIMCKACKNTKNIAISGGFSGIALPRTCDSVPPLGSEKDCPMDPFVIIHDKCTFIDQQVLKVQEAPDMVPVGELPRHILVSADRYLTNKVVPGTRCTITGIYSIYQNKQVKGAGAVAIRNPYVRVVGLQVERDGNAKGMNIFSDEEEEEFLQLSRNPNLYEMFANSIGPSIYGNEDIKKAIACLLFGGSKKILPDGMKLRGDINVLLLGDPGTAKSQLLKFVEKVAPISVYTSGKGSSAAGLTASVQRDAQSREFYLEGGAMVLADGGVVCIDEFDKMRDEDRVAIHEAMEQQTISIAKAGITTILNSRTSVLAAANPIFGRYDDMKTPGENIDFQTTILSRFDMIFIVKDEHNENRDKSIARHVMNIHMNRAIPENQAVGEIPIEKMKRYITYCKAKCAPRLTPEAAEKLSSHFVAIRKQIHQVERDSNERSSIPITVRQLEAIVRITESLAKMTLSPVADEEHVDEAIRLFLASTMDAVSNQGASRQELVEEVTKIEAELRRRLPIGWKTSMAHLTREFVNGRGYSQHALERALQIMEHHAPYNEKQTP</sequence>
<evidence type="ECO:0000256" key="14">
    <source>
        <dbReference type="SAM" id="MobiDB-lite"/>
    </source>
</evidence>
<dbReference type="PANTHER" id="PTHR11630:SF42">
    <property type="entry name" value="DNA REPLICATION LICENSING FACTOR MCM5"/>
    <property type="match status" value="1"/>
</dbReference>
<keyword evidence="6" id="KW-0378">Hydrolase</keyword>
<feature type="coiled-coil region" evidence="13">
    <location>
        <begin position="947"/>
        <end position="1046"/>
    </location>
</feature>
<feature type="region of interest" description="Disordered" evidence="14">
    <location>
        <begin position="102"/>
        <end position="176"/>
    </location>
</feature>
<dbReference type="InterPro" id="IPR001208">
    <property type="entry name" value="MCM_dom"/>
</dbReference>
<dbReference type="InterPro" id="IPR033762">
    <property type="entry name" value="MCM_OB"/>
</dbReference>
<keyword evidence="4" id="KW-0235">DNA replication</keyword>
<evidence type="ECO:0000256" key="1">
    <source>
        <dbReference type="ARBA" id="ARBA00004123"/>
    </source>
</evidence>
<reference evidence="17 18" key="3">
    <citation type="journal article" date="2015" name="Genome Announc.">
        <title>Draft Genome Sequence of the Archiascomycetous Yeast Saitoella complicata.</title>
        <authorList>
            <person name="Yamauchi K."/>
            <person name="Kondo S."/>
            <person name="Hamamoto M."/>
            <person name="Takahashi Y."/>
            <person name="Ogura Y."/>
            <person name="Hayashi T."/>
            <person name="Nishida H."/>
        </authorList>
    </citation>
    <scope>NUCLEOTIDE SEQUENCE [LARGE SCALE GENOMIC DNA]</scope>
    <source>
        <strain evidence="17 18">NRRL Y-17804</strain>
    </source>
</reference>
<dbReference type="GO" id="GO:0016787">
    <property type="term" value="F:hydrolase activity"/>
    <property type="evidence" value="ECO:0007669"/>
    <property type="project" value="UniProtKB-KW"/>
</dbReference>
<feature type="coiled-coil region" evidence="13">
    <location>
        <begin position="826"/>
        <end position="923"/>
    </location>
</feature>
<dbReference type="Pfam" id="PF14551">
    <property type="entry name" value="MCM_N"/>
    <property type="match status" value="1"/>
</dbReference>
<dbReference type="Gene3D" id="3.40.50.12360">
    <property type="match status" value="1"/>
</dbReference>
<keyword evidence="18" id="KW-1185">Reference proteome</keyword>
<feature type="domain" description="Chromo" evidence="15">
    <location>
        <begin position="52"/>
        <end position="85"/>
    </location>
</feature>
<dbReference type="Gene3D" id="2.40.50.140">
    <property type="entry name" value="Nucleic acid-binding proteins"/>
    <property type="match status" value="1"/>
</dbReference>
<dbReference type="GO" id="GO:0043138">
    <property type="term" value="F:3'-5' DNA helicase activity"/>
    <property type="evidence" value="ECO:0007669"/>
    <property type="project" value="TreeGrafter"/>
</dbReference>
<dbReference type="GO" id="GO:0042555">
    <property type="term" value="C:MCM complex"/>
    <property type="evidence" value="ECO:0007669"/>
    <property type="project" value="InterPro"/>
</dbReference>
<evidence type="ECO:0000256" key="6">
    <source>
        <dbReference type="ARBA" id="ARBA00022801"/>
    </source>
</evidence>
<reference evidence="17 18" key="1">
    <citation type="journal article" date="2011" name="J. Gen. Appl. Microbiol.">
        <title>Draft genome sequencing of the enigmatic yeast Saitoella complicata.</title>
        <authorList>
            <person name="Nishida H."/>
            <person name="Hamamoto M."/>
            <person name="Sugiyama J."/>
        </authorList>
    </citation>
    <scope>NUCLEOTIDE SEQUENCE [LARGE SCALE GENOMIC DNA]</scope>
    <source>
        <strain evidence="17 18">NRRL Y-17804</strain>
    </source>
</reference>
<evidence type="ECO:0000256" key="7">
    <source>
        <dbReference type="ARBA" id="ARBA00022806"/>
    </source>
</evidence>
<keyword evidence="13" id="KW-0175">Coiled coil</keyword>
<dbReference type="Pfam" id="PF00493">
    <property type="entry name" value="MCM"/>
    <property type="match status" value="1"/>
</dbReference>
<dbReference type="GO" id="GO:0000727">
    <property type="term" value="P:double-strand break repair via break-induced replication"/>
    <property type="evidence" value="ECO:0007669"/>
    <property type="project" value="TreeGrafter"/>
</dbReference>
<comment type="caution">
    <text evidence="17">The sequence shown here is derived from an EMBL/GenBank/DDBJ whole genome shotgun (WGS) entry which is preliminary data.</text>
</comment>
<dbReference type="PRINTS" id="PR01657">
    <property type="entry name" value="MCMFAMILY"/>
</dbReference>
<keyword evidence="8 12" id="KW-0067">ATP-binding</keyword>
<comment type="subcellular location">
    <subcellularLocation>
        <location evidence="1">Nucleus</location>
    </subcellularLocation>
</comment>
<dbReference type="GO" id="GO:0005656">
    <property type="term" value="C:nuclear pre-replicative complex"/>
    <property type="evidence" value="ECO:0007669"/>
    <property type="project" value="UniProtKB-ARBA"/>
</dbReference>
<dbReference type="CDD" id="cd17756">
    <property type="entry name" value="MCM5"/>
    <property type="match status" value="1"/>
</dbReference>
<dbReference type="Pfam" id="PF11496">
    <property type="entry name" value="HDA2-3"/>
    <property type="match status" value="1"/>
</dbReference>
<keyword evidence="11" id="KW-0131">Cell cycle</keyword>
<dbReference type="SUPFAM" id="SSF50249">
    <property type="entry name" value="Nucleic acid-binding proteins"/>
    <property type="match status" value="1"/>
</dbReference>
<dbReference type="InterPro" id="IPR054125">
    <property type="entry name" value="MCM5_C"/>
</dbReference>
<dbReference type="EMBL" id="BACD03000021">
    <property type="protein sequence ID" value="GAO49220.1"/>
    <property type="molecule type" value="Genomic_DNA"/>
</dbReference>
<dbReference type="PROSITE" id="PS50051">
    <property type="entry name" value="MCM_2"/>
    <property type="match status" value="1"/>
</dbReference>
<proteinExistence type="inferred from homology"/>
<dbReference type="Gene3D" id="2.40.50.40">
    <property type="match status" value="1"/>
</dbReference>
<protein>
    <recommendedName>
        <fullName evidence="3">DNA helicase</fullName>
        <ecNumber evidence="3">3.6.4.12</ecNumber>
    </recommendedName>
</protein>
<dbReference type="InterPro" id="IPR027925">
    <property type="entry name" value="MCM_N"/>
</dbReference>
<dbReference type="InterPro" id="IPR008048">
    <property type="entry name" value="MCM5"/>
</dbReference>
<dbReference type="PRINTS" id="PR01661">
    <property type="entry name" value="MCMPROTEIN5"/>
</dbReference>
<dbReference type="Gene3D" id="3.40.50.300">
    <property type="entry name" value="P-loop containing nucleotide triphosphate hydrolases"/>
    <property type="match status" value="1"/>
</dbReference>
<feature type="domain" description="MCM C-terminal AAA(+) ATPase" evidence="16">
    <location>
        <begin position="1438"/>
        <end position="1644"/>
    </location>
</feature>
<dbReference type="Gene3D" id="2.20.28.10">
    <property type="match status" value="1"/>
</dbReference>
<evidence type="ECO:0000256" key="12">
    <source>
        <dbReference type="RuleBase" id="RU004070"/>
    </source>
</evidence>
<dbReference type="FunFam" id="2.20.28.10:FF:000005">
    <property type="entry name" value="DNA helicase"/>
    <property type="match status" value="1"/>
</dbReference>
<keyword evidence="10" id="KW-0539">Nucleus</keyword>
<dbReference type="EC" id="3.6.4.12" evidence="3"/>
<dbReference type="SUPFAM" id="SSF52540">
    <property type="entry name" value="P-loop containing nucleoside triphosphate hydrolases"/>
    <property type="match status" value="1"/>
</dbReference>
<evidence type="ECO:0000256" key="13">
    <source>
        <dbReference type="SAM" id="Coils"/>
    </source>
</evidence>
<dbReference type="InterPro" id="IPR031327">
    <property type="entry name" value="MCM"/>
</dbReference>
<dbReference type="FunFam" id="3.40.50.300:FF:000241">
    <property type="entry name" value="DNA helicase"/>
    <property type="match status" value="1"/>
</dbReference>
<evidence type="ECO:0000259" key="15">
    <source>
        <dbReference type="PROSITE" id="PS50013"/>
    </source>
</evidence>
<accession>A0A0E9NII0</accession>
<dbReference type="InterPro" id="IPR038609">
    <property type="entry name" value="HDA1_su2/3_sf"/>
</dbReference>
<evidence type="ECO:0000256" key="9">
    <source>
        <dbReference type="ARBA" id="ARBA00023125"/>
    </source>
</evidence>
<dbReference type="Pfam" id="PF17207">
    <property type="entry name" value="MCM_OB"/>
    <property type="match status" value="1"/>
</dbReference>
<evidence type="ECO:0000256" key="2">
    <source>
        <dbReference type="ARBA" id="ARBA00008010"/>
    </source>
</evidence>
<dbReference type="GO" id="GO:0003688">
    <property type="term" value="F:DNA replication origin binding"/>
    <property type="evidence" value="ECO:0007669"/>
    <property type="project" value="InterPro"/>
</dbReference>
<evidence type="ECO:0000256" key="8">
    <source>
        <dbReference type="ARBA" id="ARBA00022840"/>
    </source>
</evidence>
<evidence type="ECO:0000256" key="11">
    <source>
        <dbReference type="ARBA" id="ARBA00023306"/>
    </source>
</evidence>
<dbReference type="GO" id="GO:0005524">
    <property type="term" value="F:ATP binding"/>
    <property type="evidence" value="ECO:0007669"/>
    <property type="project" value="UniProtKB-KW"/>
</dbReference>
<dbReference type="SMART" id="SM00350">
    <property type="entry name" value="MCM"/>
    <property type="match status" value="1"/>
</dbReference>
<dbReference type="InterPro" id="IPR027417">
    <property type="entry name" value="P-loop_NTPase"/>
</dbReference>
<dbReference type="GO" id="GO:0017116">
    <property type="term" value="F:single-stranded DNA helicase activity"/>
    <property type="evidence" value="ECO:0007669"/>
    <property type="project" value="TreeGrafter"/>
</dbReference>
<dbReference type="Proteomes" id="UP000033140">
    <property type="component" value="Unassembled WGS sequence"/>
</dbReference>
<feature type="compositionally biased region" description="Polar residues" evidence="14">
    <location>
        <begin position="115"/>
        <end position="129"/>
    </location>
</feature>
<dbReference type="Gene3D" id="3.30.1640.10">
    <property type="entry name" value="mini-chromosome maintenance (MCM) complex, chain A, domain 1"/>
    <property type="match status" value="1"/>
</dbReference>
<evidence type="ECO:0000256" key="5">
    <source>
        <dbReference type="ARBA" id="ARBA00022741"/>
    </source>
</evidence>
<dbReference type="InterPro" id="IPR000953">
    <property type="entry name" value="Chromo/chromo_shadow_dom"/>
</dbReference>
<dbReference type="GO" id="GO:0031261">
    <property type="term" value="C:DNA replication preinitiation complex"/>
    <property type="evidence" value="ECO:0007669"/>
    <property type="project" value="UniProtKB-ARBA"/>
</dbReference>
<dbReference type="PROSITE" id="PS50013">
    <property type="entry name" value="CHROMO_2"/>
    <property type="match status" value="1"/>
</dbReference>
<name>A0A0E9NII0_SAICN</name>
<dbReference type="GO" id="GO:0003697">
    <property type="term" value="F:single-stranded DNA binding"/>
    <property type="evidence" value="ECO:0007669"/>
    <property type="project" value="TreeGrafter"/>
</dbReference>
<comment type="similarity">
    <text evidence="2 12">Belongs to the MCM family.</text>
</comment>
<dbReference type="InterPro" id="IPR041562">
    <property type="entry name" value="MCM_lid"/>
</dbReference>
<dbReference type="InterPro" id="IPR021006">
    <property type="entry name" value="Hda2/3"/>
</dbReference>
<evidence type="ECO:0000259" key="16">
    <source>
        <dbReference type="PROSITE" id="PS50051"/>
    </source>
</evidence>
<evidence type="ECO:0000256" key="4">
    <source>
        <dbReference type="ARBA" id="ARBA00022705"/>
    </source>
</evidence>
<evidence type="ECO:0000313" key="17">
    <source>
        <dbReference type="EMBL" id="GAO49220.1"/>
    </source>
</evidence>